<proteinExistence type="predicted"/>
<accession>A0A2S5GWM5</accession>
<dbReference type="Proteomes" id="UP000239990">
    <property type="component" value="Unassembled WGS sequence"/>
</dbReference>
<dbReference type="EMBL" id="PREU01000002">
    <property type="protein sequence ID" value="PPA77354.1"/>
    <property type="molecule type" value="Genomic_DNA"/>
</dbReference>
<organism evidence="1 2">
    <name type="scientific">Achromobacter spanius</name>
    <dbReference type="NCBI Taxonomy" id="217203"/>
    <lineage>
        <taxon>Bacteria</taxon>
        <taxon>Pseudomonadati</taxon>
        <taxon>Pseudomonadota</taxon>
        <taxon>Betaproteobacteria</taxon>
        <taxon>Burkholderiales</taxon>
        <taxon>Alcaligenaceae</taxon>
        <taxon>Achromobacter</taxon>
    </lineage>
</organism>
<protein>
    <recommendedName>
        <fullName evidence="3">Rhamnan synthesis protein F</fullName>
    </recommendedName>
</protein>
<reference evidence="1 2" key="1">
    <citation type="submission" date="2018-02" db="EMBL/GenBank/DDBJ databases">
        <title>Draft Genome of Achromobacter spanius stain 6.</title>
        <authorList>
            <person name="Gunasekera T.S."/>
            <person name="Radwan O."/>
            <person name="Ruiz O.N."/>
        </authorList>
    </citation>
    <scope>NUCLEOTIDE SEQUENCE [LARGE SCALE GENOMIC DNA]</scope>
    <source>
        <strain evidence="1 2">6</strain>
    </source>
</reference>
<dbReference type="InterPro" id="IPR007739">
    <property type="entry name" value="RgpF"/>
</dbReference>
<dbReference type="OrthoDB" id="8666056at2"/>
<gene>
    <name evidence="1" type="ORF">C4E15_04805</name>
</gene>
<evidence type="ECO:0000313" key="1">
    <source>
        <dbReference type="EMBL" id="PPA77354.1"/>
    </source>
</evidence>
<name>A0A2S5GWM5_9BURK</name>
<evidence type="ECO:0000313" key="2">
    <source>
        <dbReference type="Proteomes" id="UP000239990"/>
    </source>
</evidence>
<comment type="caution">
    <text evidence="1">The sequence shown here is derived from an EMBL/GenBank/DDBJ whole genome shotgun (WGS) entry which is preliminary data.</text>
</comment>
<sequence length="370" mass="41249">MGNRPISRRNPQLTMAFSKYLSALQRARRLAASEGGVLPAAARAIRLFKSGGLRGIKQALSAPDAAAIAAAAAAASRGNRPDDNDDFAFEIPFAQPIERDERRACAIIHAFYPELCSEMRGYLANVPGQLDLYISTTSEQKRQEITAAFAGYCKGSVEVRVFENRGRDIAPKLYGFADVYDRYDLALSLHTKKSPHGGTPLADWRHYLYEHLLGSPQIVASIFELLKHDRVGMVFPQHLFYLRPILGWGANFASCRALLRKMGVEIHEGIYLEFPTGSMFWCRTDALRSLRNLNLRFEDFDGEAGQIDGTLAHAVERAFLYAVEASGYQWAKVALREQYPLPDTLIPVNTPADLSPGLKRVHRPLLSERP</sequence>
<dbReference type="AlphaFoldDB" id="A0A2S5GWM5"/>
<evidence type="ECO:0008006" key="3">
    <source>
        <dbReference type="Google" id="ProtNLM"/>
    </source>
</evidence>
<dbReference type="Pfam" id="PF05045">
    <property type="entry name" value="RgpF"/>
    <property type="match status" value="1"/>
</dbReference>